<comment type="catalytic activity">
    <reaction evidence="5">
        <text>UDP-N-acetyl-alpha-D-mannosamine + N-acetyl-alpha-D-glucosaminyl-di-trans,octa-cis-undecaprenyl diphosphate = N-acetyl-beta-D-mannosaminyl-(1-&gt;4)-N-acetyl-alpha-D-glucosaminyl di-trans,octa-cis-undecaprenyl diphosphate + UDP + H(+)</text>
        <dbReference type="Rhea" id="RHEA:16053"/>
        <dbReference type="ChEBI" id="CHEBI:15378"/>
        <dbReference type="ChEBI" id="CHEBI:58223"/>
        <dbReference type="ChEBI" id="CHEBI:62959"/>
        <dbReference type="ChEBI" id="CHEBI:68623"/>
        <dbReference type="ChEBI" id="CHEBI:132210"/>
        <dbReference type="EC" id="2.4.1.187"/>
    </reaction>
</comment>
<keyword evidence="3 5" id="KW-0777">Teichoic acid biosynthesis</keyword>
<evidence type="ECO:0000256" key="1">
    <source>
        <dbReference type="ARBA" id="ARBA00022676"/>
    </source>
</evidence>
<comment type="function">
    <text evidence="5">Catalyzes the conversion of GlcNAc-PP-undecaprenol into ManNAc-GlcNAc-PP-undecaprenol, the first committed lipid intermediate in the de novo synthesis of teichoic acid.</text>
</comment>
<keyword evidence="1 5" id="KW-0328">Glycosyltransferase</keyword>
<dbReference type="EC" id="2.4.1.187" evidence="5"/>
<dbReference type="InterPro" id="IPR004629">
    <property type="entry name" value="WecG_TagA_CpsF"/>
</dbReference>
<comment type="similarity">
    <text evidence="5">Belongs to the glycosyltransferase 26 family. TagA/TarA subfamily.</text>
</comment>
<evidence type="ECO:0000256" key="2">
    <source>
        <dbReference type="ARBA" id="ARBA00022679"/>
    </source>
</evidence>
<organism evidence="6 7">
    <name type="scientific">Bacillus carboniphilus</name>
    <dbReference type="NCBI Taxonomy" id="86663"/>
    <lineage>
        <taxon>Bacteria</taxon>
        <taxon>Bacillati</taxon>
        <taxon>Bacillota</taxon>
        <taxon>Bacilli</taxon>
        <taxon>Bacillales</taxon>
        <taxon>Bacillaceae</taxon>
        <taxon>Bacillus</taxon>
    </lineage>
</organism>
<dbReference type="Pfam" id="PF03808">
    <property type="entry name" value="Glyco_tran_WecG"/>
    <property type="match status" value="1"/>
</dbReference>
<dbReference type="HAMAP" id="MF_02070">
    <property type="entry name" value="TagA_TarA"/>
    <property type="match status" value="1"/>
</dbReference>
<dbReference type="InterPro" id="IPR034714">
    <property type="entry name" value="TagA_TarA"/>
</dbReference>
<reference evidence="6 7" key="1">
    <citation type="journal article" date="2019" name="Int. J. Syst. Evol. Microbiol.">
        <title>The Global Catalogue of Microorganisms (GCM) 10K type strain sequencing project: providing services to taxonomists for standard genome sequencing and annotation.</title>
        <authorList>
            <consortium name="The Broad Institute Genomics Platform"/>
            <consortium name="The Broad Institute Genome Sequencing Center for Infectious Disease"/>
            <person name="Wu L."/>
            <person name="Ma J."/>
        </authorList>
    </citation>
    <scope>NUCLEOTIDE SEQUENCE [LARGE SCALE GENOMIC DNA]</scope>
    <source>
        <strain evidence="6 7">JCM 9731</strain>
    </source>
</reference>
<dbReference type="PANTHER" id="PTHR34136:SF1">
    <property type="entry name" value="UDP-N-ACETYL-D-MANNOSAMINURONIC ACID TRANSFERASE"/>
    <property type="match status" value="1"/>
</dbReference>
<dbReference type="Proteomes" id="UP001500782">
    <property type="component" value="Unassembled WGS sequence"/>
</dbReference>
<protein>
    <recommendedName>
        <fullName evidence="5">N-acetylglucosaminyldiphosphoundecaprenol N-acetyl-beta-D-mannosaminyltransferase</fullName>
        <ecNumber evidence="5">2.4.1.187</ecNumber>
    </recommendedName>
    <alternativeName>
        <fullName evidence="5">N-acetylmannosaminyltransferase</fullName>
    </alternativeName>
    <alternativeName>
        <fullName evidence="5">UDP-N-acetylmannosamine transferase</fullName>
    </alternativeName>
    <alternativeName>
        <fullName evidence="5">UDP-N-acetylmannosamine:N-acetylglucosaminyl pyrophosphorylundecaprenol N-acetylmannosaminyltransferase</fullName>
    </alternativeName>
</protein>
<accession>A0ABN0VRK8</accession>
<comment type="caution">
    <text evidence="6">The sequence shown here is derived from an EMBL/GenBank/DDBJ whole genome shotgun (WGS) entry which is preliminary data.</text>
</comment>
<dbReference type="NCBIfam" id="TIGR00696">
    <property type="entry name" value="wecG_tagA_cpsF"/>
    <property type="match status" value="1"/>
</dbReference>
<sequence>MNKETYFGVDVSPLSYEEIVESLKQRIAAGEQSTIIAVNPEKVMAAQENAQLRELINGSTYQIPDGVGILLASKLKGGQIQSRVTGVDMMERLLLMAEQEGYKVFLYGAKEEVVSKAFENIQEKHPAINLVGYENGYLQDHDALVERINESGADMLFVALGSPRQELWIRENMPRLNVKVFQGVGGSFDVMAGHVQRAPEGFRKVGLEWLYRLMKEPKRLKRQLVLPKFLIKVLFNRKEQAS</sequence>
<evidence type="ECO:0000313" key="6">
    <source>
        <dbReference type="EMBL" id="GAA0315584.1"/>
    </source>
</evidence>
<proteinExistence type="inferred from homology"/>
<name>A0ABN0VRK8_9BACI</name>
<evidence type="ECO:0000313" key="7">
    <source>
        <dbReference type="Proteomes" id="UP001500782"/>
    </source>
</evidence>
<comment type="pathway">
    <text evidence="5">Cell wall biogenesis; teichoic acid biosynthesis.</text>
</comment>
<evidence type="ECO:0000256" key="3">
    <source>
        <dbReference type="ARBA" id="ARBA00022944"/>
    </source>
</evidence>
<dbReference type="PANTHER" id="PTHR34136">
    <property type="match status" value="1"/>
</dbReference>
<evidence type="ECO:0000256" key="5">
    <source>
        <dbReference type="HAMAP-Rule" id="MF_02070"/>
    </source>
</evidence>
<keyword evidence="7" id="KW-1185">Reference proteome</keyword>
<keyword evidence="2 5" id="KW-0808">Transferase</keyword>
<dbReference type="CDD" id="cd06533">
    <property type="entry name" value="Glyco_transf_WecG_TagA"/>
    <property type="match status" value="1"/>
</dbReference>
<gene>
    <name evidence="6" type="ORF">GCM10008967_02680</name>
</gene>
<dbReference type="EMBL" id="BAAADJ010000004">
    <property type="protein sequence ID" value="GAA0315584.1"/>
    <property type="molecule type" value="Genomic_DNA"/>
</dbReference>
<evidence type="ECO:0000256" key="4">
    <source>
        <dbReference type="ARBA" id="ARBA00023316"/>
    </source>
</evidence>
<dbReference type="RefSeq" id="WP_343795660.1">
    <property type="nucleotide sequence ID" value="NZ_BAAADJ010000004.1"/>
</dbReference>
<keyword evidence="4 5" id="KW-0961">Cell wall biogenesis/degradation</keyword>